<keyword evidence="2" id="KW-0238">DNA-binding</keyword>
<feature type="domain" description="HTH araC/xylS-type" evidence="4">
    <location>
        <begin position="194"/>
        <end position="292"/>
    </location>
</feature>
<protein>
    <submittedName>
        <fullName evidence="5">AraC family transcriptional regulator</fullName>
    </submittedName>
</protein>
<dbReference type="InterPro" id="IPR037923">
    <property type="entry name" value="HTH-like"/>
</dbReference>
<dbReference type="PANTHER" id="PTHR46796:SF7">
    <property type="entry name" value="ARAC FAMILY TRANSCRIPTIONAL REGULATOR"/>
    <property type="match status" value="1"/>
</dbReference>
<dbReference type="InterPro" id="IPR014710">
    <property type="entry name" value="RmlC-like_jellyroll"/>
</dbReference>
<name>A0ABT6TKZ4_9BACL</name>
<evidence type="ECO:0000256" key="2">
    <source>
        <dbReference type="ARBA" id="ARBA00023125"/>
    </source>
</evidence>
<evidence type="ECO:0000313" key="6">
    <source>
        <dbReference type="Proteomes" id="UP001161691"/>
    </source>
</evidence>
<dbReference type="Proteomes" id="UP001161691">
    <property type="component" value="Unassembled WGS sequence"/>
</dbReference>
<dbReference type="RefSeq" id="WP_282910252.1">
    <property type="nucleotide sequence ID" value="NZ_JAGRPV010000001.1"/>
</dbReference>
<dbReference type="Pfam" id="PF02311">
    <property type="entry name" value="AraC_binding"/>
    <property type="match status" value="1"/>
</dbReference>
<accession>A0ABT6TKZ4</accession>
<sequence>MDDIQKPEGFPQEKLFVLPDYFAVELAEFELTKNFYASDIGYFPRARHHYRDRPEGCDSHIVIYCTDGAGWVEQEGKTQPIAERHLAVIPAGVPHRYGASAESPWSIYWFHLRGDHVDAHLRLYGLGGRPVQVSIGMHTHFLESFERCYSLLLDKPYSLPAQVQVSQTLAQLLGAIGLGTGGTSRQRKREEDIERAIRYMNDHLQSSITLPELAFHTGLSKQHLIYLFKQETSFSPIDYFLRLKMQRAGQLLSLTGMAIKEVAAEVGFGDPYYFSRMFKKLMGVSPSDYRSMPKG</sequence>
<dbReference type="SMART" id="SM00342">
    <property type="entry name" value="HTH_ARAC"/>
    <property type="match status" value="1"/>
</dbReference>
<dbReference type="Gene3D" id="1.10.10.60">
    <property type="entry name" value="Homeodomain-like"/>
    <property type="match status" value="2"/>
</dbReference>
<dbReference type="CDD" id="cd06986">
    <property type="entry name" value="cupin_MmsR-like_N"/>
    <property type="match status" value="1"/>
</dbReference>
<organism evidence="5 6">
    <name type="scientific">Cohnella hashimotonis</name>
    <dbReference type="NCBI Taxonomy" id="2826895"/>
    <lineage>
        <taxon>Bacteria</taxon>
        <taxon>Bacillati</taxon>
        <taxon>Bacillota</taxon>
        <taxon>Bacilli</taxon>
        <taxon>Bacillales</taxon>
        <taxon>Paenibacillaceae</taxon>
        <taxon>Cohnella</taxon>
    </lineage>
</organism>
<dbReference type="InterPro" id="IPR050204">
    <property type="entry name" value="AraC_XylS_family_regulators"/>
</dbReference>
<dbReference type="PROSITE" id="PS01124">
    <property type="entry name" value="HTH_ARAC_FAMILY_2"/>
    <property type="match status" value="1"/>
</dbReference>
<dbReference type="InterPro" id="IPR003313">
    <property type="entry name" value="AraC-bd"/>
</dbReference>
<evidence type="ECO:0000313" key="5">
    <source>
        <dbReference type="EMBL" id="MDI4647490.1"/>
    </source>
</evidence>
<evidence type="ECO:0000256" key="1">
    <source>
        <dbReference type="ARBA" id="ARBA00023015"/>
    </source>
</evidence>
<evidence type="ECO:0000259" key="4">
    <source>
        <dbReference type="PROSITE" id="PS01124"/>
    </source>
</evidence>
<dbReference type="Pfam" id="PF12833">
    <property type="entry name" value="HTH_18"/>
    <property type="match status" value="1"/>
</dbReference>
<keyword evidence="3" id="KW-0804">Transcription</keyword>
<comment type="caution">
    <text evidence="5">The sequence shown here is derived from an EMBL/GenBank/DDBJ whole genome shotgun (WGS) entry which is preliminary data.</text>
</comment>
<reference evidence="5" key="1">
    <citation type="submission" date="2023-04" db="EMBL/GenBank/DDBJ databases">
        <title>Comparative genomic analysis of Cohnella hashimotonis sp. nov., isolated from the International Space Station.</title>
        <authorList>
            <person name="Venkateswaran K."/>
            <person name="Simpson A."/>
        </authorList>
    </citation>
    <scope>NUCLEOTIDE SEQUENCE</scope>
    <source>
        <strain evidence="5">F6_2S_P_1</strain>
    </source>
</reference>
<dbReference type="PANTHER" id="PTHR46796">
    <property type="entry name" value="HTH-TYPE TRANSCRIPTIONAL ACTIVATOR RHAS-RELATED"/>
    <property type="match status" value="1"/>
</dbReference>
<dbReference type="SUPFAM" id="SSF46689">
    <property type="entry name" value="Homeodomain-like"/>
    <property type="match status" value="2"/>
</dbReference>
<evidence type="ECO:0000256" key="3">
    <source>
        <dbReference type="ARBA" id="ARBA00023163"/>
    </source>
</evidence>
<dbReference type="Gene3D" id="2.60.120.10">
    <property type="entry name" value="Jelly Rolls"/>
    <property type="match status" value="1"/>
</dbReference>
<proteinExistence type="predicted"/>
<dbReference type="SUPFAM" id="SSF51215">
    <property type="entry name" value="Regulatory protein AraC"/>
    <property type="match status" value="1"/>
</dbReference>
<keyword evidence="6" id="KW-1185">Reference proteome</keyword>
<dbReference type="InterPro" id="IPR020449">
    <property type="entry name" value="Tscrpt_reg_AraC-type_HTH"/>
</dbReference>
<dbReference type="PRINTS" id="PR00032">
    <property type="entry name" value="HTHARAC"/>
</dbReference>
<dbReference type="InterPro" id="IPR009057">
    <property type="entry name" value="Homeodomain-like_sf"/>
</dbReference>
<dbReference type="InterPro" id="IPR018060">
    <property type="entry name" value="HTH_AraC"/>
</dbReference>
<dbReference type="EMBL" id="JAGRPV010000001">
    <property type="protein sequence ID" value="MDI4647490.1"/>
    <property type="molecule type" value="Genomic_DNA"/>
</dbReference>
<keyword evidence="1" id="KW-0805">Transcription regulation</keyword>
<gene>
    <name evidence="5" type="ORF">KB449_21145</name>
</gene>